<keyword evidence="8 15" id="KW-0547">Nucleotide-binding</keyword>
<evidence type="ECO:0000256" key="12">
    <source>
        <dbReference type="ARBA" id="ARBA00023136"/>
    </source>
</evidence>
<dbReference type="Pfam" id="PF06293">
    <property type="entry name" value="Kdo"/>
    <property type="match status" value="1"/>
</dbReference>
<evidence type="ECO:0000256" key="3">
    <source>
        <dbReference type="ARBA" id="ARBA00010327"/>
    </source>
</evidence>
<dbReference type="EC" id="2.7.1.166" evidence="4 15"/>
<dbReference type="GO" id="GO:0005524">
    <property type="term" value="F:ATP binding"/>
    <property type="evidence" value="ECO:0007669"/>
    <property type="project" value="UniProtKB-UniRule"/>
</dbReference>
<keyword evidence="12 15" id="KW-0472">Membrane</keyword>
<dbReference type="InterPro" id="IPR022826">
    <property type="entry name" value="KDO_kinase"/>
</dbReference>
<dbReference type="InterPro" id="IPR000719">
    <property type="entry name" value="Prot_kinase_dom"/>
</dbReference>
<comment type="function">
    <text evidence="15">Catalyzes the ATP-dependent phosphorylation of the 3-deoxy-D-manno-octulosonic acid (Kdo) residue in Kdo-lipid IV(A) at the 4-OH position.</text>
</comment>
<dbReference type="PROSITE" id="PS50011">
    <property type="entry name" value="PROTEIN_KINASE_DOM"/>
    <property type="match status" value="1"/>
</dbReference>
<keyword evidence="6 15" id="KW-0997">Cell inner membrane</keyword>
<evidence type="ECO:0000256" key="2">
    <source>
        <dbReference type="ARBA" id="ARBA00004713"/>
    </source>
</evidence>
<evidence type="ECO:0000256" key="15">
    <source>
        <dbReference type="HAMAP-Rule" id="MF_00521"/>
    </source>
</evidence>
<evidence type="ECO:0000256" key="14">
    <source>
        <dbReference type="ARBA" id="ARBA00034417"/>
    </source>
</evidence>
<comment type="caution">
    <text evidence="17">The sequence shown here is derived from an EMBL/GenBank/DDBJ whole genome shotgun (WGS) entry which is preliminary data.</text>
</comment>
<keyword evidence="10 15" id="KW-0067">ATP-binding</keyword>
<dbReference type="GO" id="GO:0005886">
    <property type="term" value="C:plasma membrane"/>
    <property type="evidence" value="ECO:0007669"/>
    <property type="project" value="UniProtKB-SubCell"/>
</dbReference>
<organism evidence="17 18">
    <name type="scientific">Vibrio ouci</name>
    <dbReference type="NCBI Taxonomy" id="2499078"/>
    <lineage>
        <taxon>Bacteria</taxon>
        <taxon>Pseudomonadati</taxon>
        <taxon>Pseudomonadota</taxon>
        <taxon>Gammaproteobacteria</taxon>
        <taxon>Vibrionales</taxon>
        <taxon>Vibrionaceae</taxon>
        <taxon>Vibrio</taxon>
    </lineage>
</organism>
<keyword evidence="11 15" id="KW-0448">Lipopolysaccharide biosynthesis</keyword>
<evidence type="ECO:0000256" key="10">
    <source>
        <dbReference type="ARBA" id="ARBA00022840"/>
    </source>
</evidence>
<feature type="active site" evidence="15">
    <location>
        <position position="167"/>
    </location>
</feature>
<dbReference type="EMBL" id="SATR01000003">
    <property type="protein sequence ID" value="TFH92977.1"/>
    <property type="molecule type" value="Genomic_DNA"/>
</dbReference>
<dbReference type="GO" id="GO:0004672">
    <property type="term" value="F:protein kinase activity"/>
    <property type="evidence" value="ECO:0007669"/>
    <property type="project" value="InterPro"/>
</dbReference>
<evidence type="ECO:0000256" key="5">
    <source>
        <dbReference type="ARBA" id="ARBA00022475"/>
    </source>
</evidence>
<dbReference type="OrthoDB" id="6854449at2"/>
<evidence type="ECO:0000313" key="18">
    <source>
        <dbReference type="Proteomes" id="UP000297753"/>
    </source>
</evidence>
<dbReference type="UniPathway" id="UPA00958"/>
<keyword evidence="5 15" id="KW-1003">Cell membrane</keyword>
<accession>A0A4Y8WJ64</accession>
<proteinExistence type="inferred from homology"/>
<evidence type="ECO:0000259" key="16">
    <source>
        <dbReference type="PROSITE" id="PS50011"/>
    </source>
</evidence>
<sequence>MFEQTQINNTTYWHDPSLLPENVEQAFSIEYWQENNAVTGSAQGRGTTWFVQGEQGEFALRHYRRGGLFGKLIKDSYWFTSLEDTRAYQELKLLRQLIECNVNVPAPVAARVTKSGLTYQADIIVQRISNANDLVGLLSQQVLPKELFKKVGWEIKKMHDASVNHTDLNIHNILIDQSNQAWIIDFDKCKAEEKDNGWKQSNLDRLKRSFDKEVRLGTIQLPDYAWTGLEEGYKSNEDV</sequence>
<dbReference type="InterPro" id="IPR011009">
    <property type="entry name" value="Kinase-like_dom_sf"/>
</dbReference>
<dbReference type="GO" id="GO:0009244">
    <property type="term" value="P:lipopolysaccharide core region biosynthetic process"/>
    <property type="evidence" value="ECO:0007669"/>
    <property type="project" value="UniProtKB-UniRule"/>
</dbReference>
<keyword evidence="18" id="KW-1185">Reference proteome</keyword>
<dbReference type="RefSeq" id="WP_134834206.1">
    <property type="nucleotide sequence ID" value="NZ_SATR01000003.1"/>
</dbReference>
<evidence type="ECO:0000256" key="1">
    <source>
        <dbReference type="ARBA" id="ARBA00004515"/>
    </source>
</evidence>
<evidence type="ECO:0000256" key="4">
    <source>
        <dbReference type="ARBA" id="ARBA00011988"/>
    </source>
</evidence>
<evidence type="ECO:0000313" key="17">
    <source>
        <dbReference type="EMBL" id="TFH92977.1"/>
    </source>
</evidence>
<evidence type="ECO:0000256" key="9">
    <source>
        <dbReference type="ARBA" id="ARBA00022777"/>
    </source>
</evidence>
<evidence type="ECO:0000256" key="6">
    <source>
        <dbReference type="ARBA" id="ARBA00022519"/>
    </source>
</evidence>
<dbReference type="NCBIfam" id="NF002475">
    <property type="entry name" value="PRK01723.1"/>
    <property type="match status" value="1"/>
</dbReference>
<evidence type="ECO:0000256" key="7">
    <source>
        <dbReference type="ARBA" id="ARBA00022679"/>
    </source>
</evidence>
<feature type="domain" description="Protein kinase" evidence="16">
    <location>
        <begin position="1"/>
        <end position="239"/>
    </location>
</feature>
<comment type="pathway">
    <text evidence="2 15">Bacterial outer membrane biogenesis; LPS core biosynthesis.</text>
</comment>
<reference evidence="17 18" key="1">
    <citation type="submission" date="2019-01" db="EMBL/GenBank/DDBJ databases">
        <title>Vibrio BEI176 sp. nov, a marine bacterium isolated from China: eastern marignal seas.</title>
        <authorList>
            <person name="Li B."/>
        </authorList>
    </citation>
    <scope>NUCLEOTIDE SEQUENCE [LARGE SCALE GENOMIC DNA]</scope>
    <source>
        <strain evidence="17 18">BEI176</strain>
    </source>
</reference>
<name>A0A4Y8WJ64_9VIBR</name>
<protein>
    <recommendedName>
        <fullName evidence="13 15">3-deoxy-D-manno-octulosonic acid kinase</fullName>
        <shortName evidence="15">Kdo kinase</shortName>
        <ecNumber evidence="4 15">2.7.1.166</ecNumber>
    </recommendedName>
</protein>
<comment type="subcellular location">
    <subcellularLocation>
        <location evidence="1 15">Cell inner membrane</location>
        <topology evidence="1 15">Peripheral membrane protein</topology>
        <orientation evidence="1 15">Cytoplasmic side</orientation>
    </subcellularLocation>
</comment>
<evidence type="ECO:0000256" key="8">
    <source>
        <dbReference type="ARBA" id="ARBA00022741"/>
    </source>
</evidence>
<evidence type="ECO:0000256" key="11">
    <source>
        <dbReference type="ARBA" id="ARBA00022985"/>
    </source>
</evidence>
<dbReference type="AlphaFoldDB" id="A0A4Y8WJ64"/>
<evidence type="ECO:0000256" key="13">
    <source>
        <dbReference type="ARBA" id="ARBA00029511"/>
    </source>
</evidence>
<comment type="catalytic activity">
    <reaction evidence="14 15">
        <text>an alpha-Kdo-(2-&gt;6)-lipid IVA + ATP = a 4-O-phospho-alpha-Kdo-(2-&gt;6)-lipid IVA + ADP + H(+)</text>
        <dbReference type="Rhea" id="RHEA:74271"/>
        <dbReference type="ChEBI" id="CHEBI:15378"/>
        <dbReference type="ChEBI" id="CHEBI:30616"/>
        <dbReference type="ChEBI" id="CHEBI:176428"/>
        <dbReference type="ChEBI" id="CHEBI:193140"/>
        <dbReference type="ChEBI" id="CHEBI:456216"/>
        <dbReference type="EC" id="2.7.1.166"/>
    </reaction>
</comment>
<dbReference type="HAMAP" id="MF_00521">
    <property type="entry name" value="KDO_kinase"/>
    <property type="match status" value="1"/>
</dbReference>
<keyword evidence="9 15" id="KW-0418">Kinase</keyword>
<comment type="similarity">
    <text evidence="3 15">Belongs to the protein kinase superfamily. KdkA/RfaP family.</text>
</comment>
<dbReference type="Proteomes" id="UP000297753">
    <property type="component" value="Unassembled WGS sequence"/>
</dbReference>
<gene>
    <name evidence="15" type="primary">kdkA</name>
    <name evidence="17" type="ORF">ELS82_03220</name>
</gene>
<keyword evidence="7 15" id="KW-0808">Transferase</keyword>
<dbReference type="SUPFAM" id="SSF56112">
    <property type="entry name" value="Protein kinase-like (PK-like)"/>
    <property type="match status" value="1"/>
</dbReference>
<dbReference type="Gene3D" id="1.10.510.10">
    <property type="entry name" value="Transferase(Phosphotransferase) domain 1"/>
    <property type="match status" value="1"/>
</dbReference>